<organism evidence="2 3">
    <name type="scientific">Sphingomonas aurantiaca</name>
    <dbReference type="NCBI Taxonomy" id="185949"/>
    <lineage>
        <taxon>Bacteria</taxon>
        <taxon>Pseudomonadati</taxon>
        <taxon>Pseudomonadota</taxon>
        <taxon>Alphaproteobacteria</taxon>
        <taxon>Sphingomonadales</taxon>
        <taxon>Sphingomonadaceae</taxon>
        <taxon>Sphingomonas</taxon>
    </lineage>
</organism>
<dbReference type="RefSeq" id="WP_151990539.1">
    <property type="nucleotide sequence ID" value="NZ_LR701528.1"/>
</dbReference>
<feature type="transmembrane region" description="Helical" evidence="1">
    <location>
        <begin position="7"/>
        <end position="25"/>
    </location>
</feature>
<dbReference type="InterPro" id="IPR031709">
    <property type="entry name" value="PutAbiC"/>
</dbReference>
<keyword evidence="1" id="KW-1133">Transmembrane helix</keyword>
<sequence>MRKFAPWLAAAGVLAMWSMWTYFVVQQGSGHGFFEQSQTSPNFGLSGSFGDSFGGFSALMSALAVLGVILSLRQSGDSESRQSFDVSFFTLLNHFQQIVNSIDVHQNDSRTTDIYSNDYTPPLKIHEGRDALKFMLRILEIEIKEPSYFSDSKIIFRLYSQFSGHWGKDTGHYFRLLYHIFRFIDEKCPGDKVYYSRIVRAHLSEAELLLLAYNCTVGEGAEKFARYVEKYSILHNLPFPRDDFSQAQMSFFQRRLKLSAFRQDPPTKFIY</sequence>
<reference evidence="2 3" key="1">
    <citation type="submission" date="2019-09" db="EMBL/GenBank/DDBJ databases">
        <authorList>
            <person name="Dittami M. S."/>
        </authorList>
    </citation>
    <scope>NUCLEOTIDE SEQUENCE [LARGE SCALE GENOMIC DNA]</scope>
    <source>
        <strain evidence="2">SPHINGO391</strain>
    </source>
</reference>
<name>A0A5E7Z028_9SPHN</name>
<dbReference type="AlphaFoldDB" id="A0A5E7Z028"/>
<keyword evidence="1" id="KW-0812">Transmembrane</keyword>
<gene>
    <name evidence="2" type="ORF">SPHINGO391_390384</name>
</gene>
<dbReference type="EMBL" id="CABVLI010000033">
    <property type="protein sequence ID" value="VVT10063.1"/>
    <property type="molecule type" value="Genomic_DNA"/>
</dbReference>
<proteinExistence type="predicted"/>
<dbReference type="Pfam" id="PF16872">
    <property type="entry name" value="putAbiC"/>
    <property type="match status" value="1"/>
</dbReference>
<keyword evidence="1" id="KW-0472">Membrane</keyword>
<evidence type="ECO:0000313" key="3">
    <source>
        <dbReference type="Proteomes" id="UP000326857"/>
    </source>
</evidence>
<evidence type="ECO:0000256" key="1">
    <source>
        <dbReference type="SAM" id="Phobius"/>
    </source>
</evidence>
<evidence type="ECO:0000313" key="2">
    <source>
        <dbReference type="EMBL" id="VVT10063.1"/>
    </source>
</evidence>
<dbReference type="Proteomes" id="UP000326857">
    <property type="component" value="Unassembled WGS sequence"/>
</dbReference>
<accession>A0A5E7Z028</accession>
<feature type="transmembrane region" description="Helical" evidence="1">
    <location>
        <begin position="53"/>
        <end position="72"/>
    </location>
</feature>
<protein>
    <submittedName>
        <fullName evidence="2">Putative phage abortive infection protein</fullName>
    </submittedName>
</protein>